<dbReference type="EMBL" id="MHUL01000037">
    <property type="protein sequence ID" value="OHA76230.1"/>
    <property type="molecule type" value="Genomic_DNA"/>
</dbReference>
<evidence type="ECO:0000313" key="4">
    <source>
        <dbReference type="Proteomes" id="UP000178222"/>
    </source>
</evidence>
<feature type="transmembrane region" description="Helical" evidence="2">
    <location>
        <begin position="34"/>
        <end position="52"/>
    </location>
</feature>
<evidence type="ECO:0000256" key="1">
    <source>
        <dbReference type="SAM" id="MobiDB-lite"/>
    </source>
</evidence>
<gene>
    <name evidence="3" type="ORF">A3J30_01720</name>
</gene>
<comment type="caution">
    <text evidence="3">The sequence shown here is derived from an EMBL/GenBank/DDBJ whole genome shotgun (WGS) entry which is preliminary data.</text>
</comment>
<keyword evidence="2" id="KW-0812">Transmembrane</keyword>
<accession>A0A1G2RTR1</accession>
<sequence>MANGEAAAIGAAAEPQEDAEEPARAQGEGARGNFLLPDVLLVLSLAVIIDILDAVFSIGTIVNLVLGLPILAWMVWKTGQIQSAQEQIQRVRRGPQEREEFRQRQQQQLAARRTATRRAWRRGILYFLGGLIPIANIFVLWTWAVISTVRGK</sequence>
<keyword evidence="2" id="KW-0472">Membrane</keyword>
<evidence type="ECO:0000256" key="2">
    <source>
        <dbReference type="SAM" id="Phobius"/>
    </source>
</evidence>
<proteinExistence type="predicted"/>
<dbReference type="Proteomes" id="UP000178222">
    <property type="component" value="Unassembled WGS sequence"/>
</dbReference>
<feature type="compositionally biased region" description="Low complexity" evidence="1">
    <location>
        <begin position="1"/>
        <end position="14"/>
    </location>
</feature>
<protein>
    <submittedName>
        <fullName evidence="3">Uncharacterized protein</fullName>
    </submittedName>
</protein>
<feature type="region of interest" description="Disordered" evidence="1">
    <location>
        <begin position="1"/>
        <end position="26"/>
    </location>
</feature>
<evidence type="ECO:0000313" key="3">
    <source>
        <dbReference type="EMBL" id="OHA76230.1"/>
    </source>
</evidence>
<organism evidence="3 4">
    <name type="scientific">Candidatus Wildermuthbacteria bacterium RIFCSPLOWO2_02_FULL_47_9c</name>
    <dbReference type="NCBI Taxonomy" id="1802466"/>
    <lineage>
        <taxon>Bacteria</taxon>
        <taxon>Candidatus Wildermuthiibacteriota</taxon>
    </lineage>
</organism>
<keyword evidence="2" id="KW-1133">Transmembrane helix</keyword>
<reference evidence="3 4" key="1">
    <citation type="journal article" date="2016" name="Nat. Commun.">
        <title>Thousands of microbial genomes shed light on interconnected biogeochemical processes in an aquifer system.</title>
        <authorList>
            <person name="Anantharaman K."/>
            <person name="Brown C.T."/>
            <person name="Hug L.A."/>
            <person name="Sharon I."/>
            <person name="Castelle C.J."/>
            <person name="Probst A.J."/>
            <person name="Thomas B.C."/>
            <person name="Singh A."/>
            <person name="Wilkins M.J."/>
            <person name="Karaoz U."/>
            <person name="Brodie E.L."/>
            <person name="Williams K.H."/>
            <person name="Hubbard S.S."/>
            <person name="Banfield J.F."/>
        </authorList>
    </citation>
    <scope>NUCLEOTIDE SEQUENCE [LARGE SCALE GENOMIC DNA]</scope>
</reference>
<feature type="transmembrane region" description="Helical" evidence="2">
    <location>
        <begin position="123"/>
        <end position="146"/>
    </location>
</feature>
<dbReference type="PROSITE" id="PS50096">
    <property type="entry name" value="IQ"/>
    <property type="match status" value="1"/>
</dbReference>
<feature type="transmembrane region" description="Helical" evidence="2">
    <location>
        <begin position="58"/>
        <end position="76"/>
    </location>
</feature>
<name>A0A1G2RTR1_9BACT</name>
<dbReference type="AlphaFoldDB" id="A0A1G2RTR1"/>